<organism evidence="6 7">
    <name type="scientific">Schizosaccharomyces cryophilus (strain OY26 / ATCC MYA-4695 / CBS 11777 / NBRC 106824 / NRRL Y48691)</name>
    <name type="common">Fission yeast</name>
    <dbReference type="NCBI Taxonomy" id="653667"/>
    <lineage>
        <taxon>Eukaryota</taxon>
        <taxon>Fungi</taxon>
        <taxon>Dikarya</taxon>
        <taxon>Ascomycota</taxon>
        <taxon>Taphrinomycotina</taxon>
        <taxon>Schizosaccharomycetes</taxon>
        <taxon>Schizosaccharomycetales</taxon>
        <taxon>Schizosaccharomycetaceae</taxon>
        <taxon>Schizosaccharomyces</taxon>
    </lineage>
</organism>
<dbReference type="GeneID" id="25035728"/>
<dbReference type="Gene3D" id="2.30.170.40">
    <property type="entry name" value="Ribosomal protein L28/L24"/>
    <property type="match status" value="1"/>
</dbReference>
<dbReference type="OrthoDB" id="361870at2759"/>
<dbReference type="GO" id="GO:0005762">
    <property type="term" value="C:mitochondrial large ribosomal subunit"/>
    <property type="evidence" value="ECO:0007669"/>
    <property type="project" value="TreeGrafter"/>
</dbReference>
<name>S9VTN1_SCHCR</name>
<dbReference type="InterPro" id="IPR034704">
    <property type="entry name" value="Ribosomal_bL28/bL31-like_sf"/>
</dbReference>
<dbReference type="OMA" id="KIPKFGH"/>
<dbReference type="FunFam" id="2.30.170.40:FF:000003">
    <property type="entry name" value="54S ribosomal protein L24"/>
    <property type="match status" value="1"/>
</dbReference>
<sequence>MALRALKKLAYPMLPVKGNVLNPLGKFQQNLYGGSKVEVGHNKIPKFGHKTKRTWTPNAHYKWLYSETLQEKFHLLVTSKVLRTIDKEGGLDKYLIKSTPGRLKTLGMRGTELRALVIHKLGVSNPVIEQFPKNMEAQQRYLGKVRDVVLKLNRSKKFYQQIKSSVGQEKAKSAL</sequence>
<evidence type="ECO:0000313" key="6">
    <source>
        <dbReference type="EMBL" id="EPY49514.1"/>
    </source>
</evidence>
<dbReference type="SUPFAM" id="SSF143800">
    <property type="entry name" value="L28p-like"/>
    <property type="match status" value="1"/>
</dbReference>
<dbReference type="Proteomes" id="UP000015464">
    <property type="component" value="Unassembled WGS sequence"/>
</dbReference>
<dbReference type="PANTHER" id="PTHR13528">
    <property type="entry name" value="39S RIBOSOMAL PROTEIN L28, MITOCHONDRIAL"/>
    <property type="match status" value="1"/>
</dbReference>
<evidence type="ECO:0000256" key="5">
    <source>
        <dbReference type="ARBA" id="ARBA00037226"/>
    </source>
</evidence>
<comment type="function">
    <text evidence="5">Component of the mitochondrial ribosome (mitoribosome), a dedicated translation machinery responsible for the synthesis of mitochondrial genome-encoded proteins, including at least some of the essential transmembrane subunits of the mitochondrial respiratory chain. The mitoribosomes are attached to the mitochondrial inner membrane and translation products are cotranslationally integrated into the membrane.</text>
</comment>
<evidence type="ECO:0000256" key="4">
    <source>
        <dbReference type="ARBA" id="ARBA00035269"/>
    </source>
</evidence>
<dbReference type="STRING" id="653667.S9VTN1"/>
<dbReference type="Pfam" id="PF00830">
    <property type="entry name" value="Ribosomal_L28"/>
    <property type="match status" value="1"/>
</dbReference>
<reference evidence="6 7" key="1">
    <citation type="journal article" date="2011" name="Science">
        <title>Comparative functional genomics of the fission yeasts.</title>
        <authorList>
            <person name="Rhind N."/>
            <person name="Chen Z."/>
            <person name="Yassour M."/>
            <person name="Thompson D.A."/>
            <person name="Haas B.J."/>
            <person name="Habib N."/>
            <person name="Wapinski I."/>
            <person name="Roy S."/>
            <person name="Lin M.F."/>
            <person name="Heiman D.I."/>
            <person name="Young S.K."/>
            <person name="Furuya K."/>
            <person name="Guo Y."/>
            <person name="Pidoux A."/>
            <person name="Chen H.M."/>
            <person name="Robbertse B."/>
            <person name="Goldberg J.M."/>
            <person name="Aoki K."/>
            <person name="Bayne E.H."/>
            <person name="Berlin A.M."/>
            <person name="Desjardins C.A."/>
            <person name="Dobbs E."/>
            <person name="Dukaj L."/>
            <person name="Fan L."/>
            <person name="FitzGerald M.G."/>
            <person name="French C."/>
            <person name="Gujja S."/>
            <person name="Hansen K."/>
            <person name="Keifenheim D."/>
            <person name="Levin J.Z."/>
            <person name="Mosher R.A."/>
            <person name="Mueller C.A."/>
            <person name="Pfiffner J."/>
            <person name="Priest M."/>
            <person name="Russ C."/>
            <person name="Smialowska A."/>
            <person name="Swoboda P."/>
            <person name="Sykes S.M."/>
            <person name="Vaughn M."/>
            <person name="Vengrova S."/>
            <person name="Yoder R."/>
            <person name="Zeng Q."/>
            <person name="Allshire R."/>
            <person name="Baulcombe D."/>
            <person name="Birren B.W."/>
            <person name="Brown W."/>
            <person name="Ekwall K."/>
            <person name="Kellis M."/>
            <person name="Leatherwood J."/>
            <person name="Levin H."/>
            <person name="Margalit H."/>
            <person name="Martienssen R."/>
            <person name="Nieduszynski C.A."/>
            <person name="Spatafora J.W."/>
            <person name="Friedman N."/>
            <person name="Dalgaard J.Z."/>
            <person name="Baumann P."/>
            <person name="Niki H."/>
            <person name="Regev A."/>
            <person name="Nusbaum C."/>
        </authorList>
    </citation>
    <scope>NUCLEOTIDE SEQUENCE [LARGE SCALE GENOMIC DNA]</scope>
    <source>
        <strain evidence="7">OY26 / ATCC MYA-4695 / CBS 11777 / NBRC 106824 / NRRL Y48691</strain>
    </source>
</reference>
<dbReference type="InterPro" id="IPR037147">
    <property type="entry name" value="Ribosomal_bL28_sf"/>
</dbReference>
<evidence type="ECO:0000313" key="7">
    <source>
        <dbReference type="Proteomes" id="UP000015464"/>
    </source>
</evidence>
<protein>
    <recommendedName>
        <fullName evidence="4">Large ribosomal subunit protein bL28m</fullName>
    </recommendedName>
</protein>
<evidence type="ECO:0000256" key="3">
    <source>
        <dbReference type="ARBA" id="ARBA00023274"/>
    </source>
</evidence>
<keyword evidence="7" id="KW-1185">Reference proteome</keyword>
<dbReference type="HOGENOM" id="CLU_1390956_0_0_1"/>
<dbReference type="RefSeq" id="XP_013025541.1">
    <property type="nucleotide sequence ID" value="XM_013170087.1"/>
</dbReference>
<dbReference type="AlphaFoldDB" id="S9VTN1"/>
<keyword evidence="3" id="KW-0687">Ribonucleoprotein</keyword>
<accession>S9VTN1</accession>
<gene>
    <name evidence="6" type="ORF">SPOG_01399</name>
</gene>
<dbReference type="PANTHER" id="PTHR13528:SF2">
    <property type="entry name" value="LARGE RIBOSOMAL SUBUNIT PROTEIN BL28M"/>
    <property type="match status" value="1"/>
</dbReference>
<comment type="similarity">
    <text evidence="1">Belongs to the bacterial ribosomal protein bL28 family.</text>
</comment>
<dbReference type="eggNOG" id="KOG3278">
    <property type="taxonomic scope" value="Eukaryota"/>
</dbReference>
<proteinExistence type="inferred from homology"/>
<dbReference type="EMBL" id="KE546995">
    <property type="protein sequence ID" value="EPY49514.1"/>
    <property type="molecule type" value="Genomic_DNA"/>
</dbReference>
<evidence type="ECO:0000256" key="2">
    <source>
        <dbReference type="ARBA" id="ARBA00022980"/>
    </source>
</evidence>
<evidence type="ECO:0000256" key="1">
    <source>
        <dbReference type="ARBA" id="ARBA00008760"/>
    </source>
</evidence>
<dbReference type="InterPro" id="IPR026569">
    <property type="entry name" value="Ribosomal_bL28"/>
</dbReference>
<dbReference type="GO" id="GO:0003735">
    <property type="term" value="F:structural constituent of ribosome"/>
    <property type="evidence" value="ECO:0007669"/>
    <property type="project" value="InterPro"/>
</dbReference>
<keyword evidence="2 6" id="KW-0689">Ribosomal protein</keyword>